<dbReference type="CDD" id="cd01741">
    <property type="entry name" value="GATase1_1"/>
    <property type="match status" value="1"/>
</dbReference>
<evidence type="ECO:0000313" key="3">
    <source>
        <dbReference type="Proteomes" id="UP000317093"/>
    </source>
</evidence>
<dbReference type="PANTHER" id="PTHR42695:SF5">
    <property type="entry name" value="GLUTAMINE AMIDOTRANSFERASE YLR126C-RELATED"/>
    <property type="match status" value="1"/>
</dbReference>
<dbReference type="EC" id="6.3.5.2" evidence="2"/>
<dbReference type="Pfam" id="PF00117">
    <property type="entry name" value="GATase"/>
    <property type="match status" value="1"/>
</dbReference>
<gene>
    <name evidence="2" type="primary">guaA_1</name>
    <name evidence="2" type="ORF">Pan216_15070</name>
</gene>
<organism evidence="2 3">
    <name type="scientific">Kolteria novifilia</name>
    <dbReference type="NCBI Taxonomy" id="2527975"/>
    <lineage>
        <taxon>Bacteria</taxon>
        <taxon>Pseudomonadati</taxon>
        <taxon>Planctomycetota</taxon>
        <taxon>Planctomycetia</taxon>
        <taxon>Kolteriales</taxon>
        <taxon>Kolteriaceae</taxon>
        <taxon>Kolteria</taxon>
    </lineage>
</organism>
<keyword evidence="3" id="KW-1185">Reference proteome</keyword>
<dbReference type="Proteomes" id="UP000317093">
    <property type="component" value="Chromosome"/>
</dbReference>
<dbReference type="InterPro" id="IPR044992">
    <property type="entry name" value="ChyE-like"/>
</dbReference>
<feature type="domain" description="Glutamine amidotransferase" evidence="1">
    <location>
        <begin position="52"/>
        <end position="195"/>
    </location>
</feature>
<keyword evidence="2" id="KW-0436">Ligase</keyword>
<dbReference type="PANTHER" id="PTHR42695">
    <property type="entry name" value="GLUTAMINE AMIDOTRANSFERASE YLR126C-RELATED"/>
    <property type="match status" value="1"/>
</dbReference>
<dbReference type="RefSeq" id="WP_145256847.1">
    <property type="nucleotide sequence ID" value="NZ_CP036279.1"/>
</dbReference>
<name>A0A518B104_9BACT</name>
<evidence type="ECO:0000313" key="2">
    <source>
        <dbReference type="EMBL" id="QDU60659.1"/>
    </source>
</evidence>
<dbReference type="EMBL" id="CP036279">
    <property type="protein sequence ID" value="QDU60659.1"/>
    <property type="molecule type" value="Genomic_DNA"/>
</dbReference>
<dbReference type="OrthoDB" id="9813383at2"/>
<dbReference type="InterPro" id="IPR029062">
    <property type="entry name" value="Class_I_gatase-like"/>
</dbReference>
<dbReference type="Gene3D" id="3.40.50.880">
    <property type="match status" value="1"/>
</dbReference>
<proteinExistence type="predicted"/>
<accession>A0A518B104</accession>
<dbReference type="AlphaFoldDB" id="A0A518B104"/>
<sequence length="249" mass="27954">MRFLLLQVRNADDPMRHQEVTCFARTLACDPRQFETFDLLNEPLTTESLAGVDLVLLGGSGDYSACSSEPWLMRALESLRLLVDRGMPTFASCWGFQAFARALGGTVRNDRRIAEVGSHQVWLTEEGRRDPIFGALPDPFWAQMGHEDHVIDLPPGAVRLAKGHQVPNQAYRMEGRPIYATQFHPELSASDLGERIRQYPEYLKLTTGMTVDEFLASVRETPDVAAAFRRFVQQVREQGSIVGADTTTR</sequence>
<evidence type="ECO:0000259" key="1">
    <source>
        <dbReference type="Pfam" id="PF00117"/>
    </source>
</evidence>
<dbReference type="GO" id="GO:0003922">
    <property type="term" value="F:GMP synthase (glutamine-hydrolyzing) activity"/>
    <property type="evidence" value="ECO:0007669"/>
    <property type="project" value="UniProtKB-EC"/>
</dbReference>
<dbReference type="PROSITE" id="PS51273">
    <property type="entry name" value="GATASE_TYPE_1"/>
    <property type="match status" value="1"/>
</dbReference>
<dbReference type="SUPFAM" id="SSF52317">
    <property type="entry name" value="Class I glutamine amidotransferase-like"/>
    <property type="match status" value="1"/>
</dbReference>
<protein>
    <submittedName>
        <fullName evidence="2">GMP synthase [glutamine-hydrolyzing]</fullName>
        <ecNumber evidence="2">6.3.5.2</ecNumber>
    </submittedName>
</protein>
<dbReference type="GO" id="GO:0005829">
    <property type="term" value="C:cytosol"/>
    <property type="evidence" value="ECO:0007669"/>
    <property type="project" value="TreeGrafter"/>
</dbReference>
<reference evidence="2 3" key="1">
    <citation type="submission" date="2019-02" db="EMBL/GenBank/DDBJ databases">
        <title>Deep-cultivation of Planctomycetes and their phenomic and genomic characterization uncovers novel biology.</title>
        <authorList>
            <person name="Wiegand S."/>
            <person name="Jogler M."/>
            <person name="Boedeker C."/>
            <person name="Pinto D."/>
            <person name="Vollmers J."/>
            <person name="Rivas-Marin E."/>
            <person name="Kohn T."/>
            <person name="Peeters S.H."/>
            <person name="Heuer A."/>
            <person name="Rast P."/>
            <person name="Oberbeckmann S."/>
            <person name="Bunk B."/>
            <person name="Jeske O."/>
            <person name="Meyerdierks A."/>
            <person name="Storesund J.E."/>
            <person name="Kallscheuer N."/>
            <person name="Luecker S."/>
            <person name="Lage O.M."/>
            <person name="Pohl T."/>
            <person name="Merkel B.J."/>
            <person name="Hornburger P."/>
            <person name="Mueller R.-W."/>
            <person name="Bruemmer F."/>
            <person name="Labrenz M."/>
            <person name="Spormann A.M."/>
            <person name="Op den Camp H."/>
            <person name="Overmann J."/>
            <person name="Amann R."/>
            <person name="Jetten M.S.M."/>
            <person name="Mascher T."/>
            <person name="Medema M.H."/>
            <person name="Devos D.P."/>
            <person name="Kaster A.-K."/>
            <person name="Ovreas L."/>
            <person name="Rohde M."/>
            <person name="Galperin M.Y."/>
            <person name="Jogler C."/>
        </authorList>
    </citation>
    <scope>NUCLEOTIDE SEQUENCE [LARGE SCALE GENOMIC DNA]</scope>
    <source>
        <strain evidence="2 3">Pan216</strain>
    </source>
</reference>
<dbReference type="InterPro" id="IPR017926">
    <property type="entry name" value="GATASE"/>
</dbReference>
<dbReference type="KEGG" id="knv:Pan216_15070"/>